<keyword evidence="2" id="KW-0805">Transcription regulation</keyword>
<evidence type="ECO:0000313" key="6">
    <source>
        <dbReference type="EMBL" id="CDS86208.1"/>
    </source>
</evidence>
<dbReference type="InterPro" id="IPR036388">
    <property type="entry name" value="WH-like_DNA-bd_sf"/>
</dbReference>
<accession>A0A069AA28</accession>
<dbReference type="Gene3D" id="1.10.10.10">
    <property type="entry name" value="Winged helix-like DNA-binding domain superfamily/Winged helix DNA-binding domain"/>
    <property type="match status" value="1"/>
</dbReference>
<evidence type="ECO:0000313" key="5">
    <source>
        <dbReference type="EMBL" id="CDS85702.1"/>
    </source>
</evidence>
<protein>
    <submittedName>
        <fullName evidence="7">Copper transport repressor, CopY/TcrY family</fullName>
    </submittedName>
    <submittedName>
        <fullName evidence="6">Transcriptional regulator, beta-lactams repressor Phage-type</fullName>
    </submittedName>
</protein>
<dbReference type="EMBL" id="LK932509">
    <property type="protein sequence ID" value="CDS86208.1"/>
    <property type="molecule type" value="Genomic_DNA"/>
</dbReference>
<evidence type="ECO:0000313" key="8">
    <source>
        <dbReference type="Proteomes" id="UP000189137"/>
    </source>
</evidence>
<dbReference type="AlphaFoldDB" id="A0A069AA28"/>
<reference evidence="7 8" key="2">
    <citation type="submission" date="2017-02" db="EMBL/GenBank/DDBJ databases">
        <authorList>
            <consortium name="Pathogen Informatics"/>
        </authorList>
    </citation>
    <scope>NUCLEOTIDE SEQUENCE [LARGE SCALE GENOMIC DNA]</scope>
    <source>
        <strain evidence="7 8">VRECD0157</strain>
    </source>
</reference>
<dbReference type="GO" id="GO:0003677">
    <property type="term" value="F:DNA binding"/>
    <property type="evidence" value="ECO:0007669"/>
    <property type="project" value="UniProtKB-KW"/>
</dbReference>
<dbReference type="Pfam" id="PF03965">
    <property type="entry name" value="Penicillinase_R"/>
    <property type="match status" value="1"/>
</dbReference>
<sequence>MKEEILVEKLLRAELIVMEYLWKKDSLVTKKEIVKEMRQVYGWHKSTIKILLKRLVDKGYLARDIIKFQSHYKIIIDNKEYYAFKKKVLKSSKSRKIMRSLTTTHKSISKEKLDALEEYYRNLEE</sequence>
<evidence type="ECO:0000256" key="2">
    <source>
        <dbReference type="ARBA" id="ARBA00023015"/>
    </source>
</evidence>
<dbReference type="PATRIC" id="fig|1496.897.peg.1546"/>
<dbReference type="InterPro" id="IPR005650">
    <property type="entry name" value="BlaI_family"/>
</dbReference>
<evidence type="ECO:0000256" key="4">
    <source>
        <dbReference type="ARBA" id="ARBA00023163"/>
    </source>
</evidence>
<dbReference type="InterPro" id="IPR036390">
    <property type="entry name" value="WH_DNA-bd_sf"/>
</dbReference>
<dbReference type="RefSeq" id="WP_021391346.1">
    <property type="nucleotide sequence ID" value="NZ_AP031492.1"/>
</dbReference>
<keyword evidence="3" id="KW-0238">DNA-binding</keyword>
<dbReference type="EMBL" id="LK932392">
    <property type="protein sequence ID" value="CDS85702.1"/>
    <property type="molecule type" value="Genomic_DNA"/>
</dbReference>
<dbReference type="EMBL" id="FUPS01000001">
    <property type="protein sequence ID" value="SJR78279.1"/>
    <property type="molecule type" value="Genomic_DNA"/>
</dbReference>
<reference evidence="6" key="1">
    <citation type="submission" date="2014-07" db="EMBL/GenBank/DDBJ databases">
        <authorList>
            <person name="Monot Marc"/>
        </authorList>
    </citation>
    <scope>NUCLEOTIDE SEQUENCE</scope>
    <source>
        <strain evidence="5">7032994</strain>
    </source>
</reference>
<dbReference type="SUPFAM" id="SSF46785">
    <property type="entry name" value="Winged helix' DNA-binding domain"/>
    <property type="match status" value="1"/>
</dbReference>
<dbReference type="GO" id="GO:0045892">
    <property type="term" value="P:negative regulation of DNA-templated transcription"/>
    <property type="evidence" value="ECO:0007669"/>
    <property type="project" value="InterPro"/>
</dbReference>
<comment type="similarity">
    <text evidence="1">Belongs to the BlaI transcriptional regulatory family.</text>
</comment>
<keyword evidence="4" id="KW-0804">Transcription</keyword>
<evidence type="ECO:0000256" key="1">
    <source>
        <dbReference type="ARBA" id="ARBA00011046"/>
    </source>
</evidence>
<evidence type="ECO:0000313" key="7">
    <source>
        <dbReference type="EMBL" id="SJR78279.1"/>
    </source>
</evidence>
<evidence type="ECO:0000256" key="3">
    <source>
        <dbReference type="ARBA" id="ARBA00023125"/>
    </source>
</evidence>
<organism evidence="6">
    <name type="scientific">Clostridioides difficile</name>
    <name type="common">Peptoclostridium difficile</name>
    <dbReference type="NCBI Taxonomy" id="1496"/>
    <lineage>
        <taxon>Bacteria</taxon>
        <taxon>Bacillati</taxon>
        <taxon>Bacillota</taxon>
        <taxon>Clostridia</taxon>
        <taxon>Peptostreptococcales</taxon>
        <taxon>Peptostreptococcaceae</taxon>
        <taxon>Clostridioides</taxon>
    </lineage>
</organism>
<dbReference type="Proteomes" id="UP000189137">
    <property type="component" value="Unassembled WGS sequence"/>
</dbReference>
<proteinExistence type="inferred from homology"/>
<gene>
    <name evidence="6" type="ORF">BN1096_560001</name>
    <name evidence="5" type="ORF">BN1097_540001</name>
    <name evidence="7" type="ORF">SAMEA3375112_00001</name>
</gene>
<name>A0A069AA28_CLODI</name>